<comment type="subcellular location">
    <subcellularLocation>
        <location evidence="12">Cytoplasm</location>
    </subcellularLocation>
</comment>
<feature type="binding site" evidence="12">
    <location>
        <position position="68"/>
    </location>
    <ligand>
        <name>Mg(2+)</name>
        <dbReference type="ChEBI" id="CHEBI:18420"/>
        <label>2</label>
    </ligand>
</feature>
<accession>A0ABT4JPB4</accession>
<dbReference type="PANTHER" id="PTHR30194:SF3">
    <property type="entry name" value="CROSSOVER JUNCTION ENDODEOXYRIBONUCLEASE RUVC"/>
    <property type="match status" value="1"/>
</dbReference>
<evidence type="ECO:0000256" key="2">
    <source>
        <dbReference type="ARBA" id="ARBA00022490"/>
    </source>
</evidence>
<feature type="binding site" evidence="12">
    <location>
        <position position="8"/>
    </location>
    <ligand>
        <name>Mg(2+)</name>
        <dbReference type="ChEBI" id="CHEBI:18420"/>
        <label>1</label>
    </ligand>
</feature>
<reference evidence="14" key="1">
    <citation type="submission" date="2022-12" db="EMBL/GenBank/DDBJ databases">
        <title>Marinomonas 15G1-11 sp. nov, isolated from marine algae.</title>
        <authorList>
            <person name="Butt M."/>
            <person name="Choi D.G."/>
            <person name="Kim J.M."/>
            <person name="Lee J.K."/>
            <person name="Baek J.H."/>
            <person name="Jeon C.O."/>
        </authorList>
    </citation>
    <scope>NUCLEOTIDE SEQUENCE</scope>
    <source>
        <strain evidence="14">15G1-11</strain>
    </source>
</reference>
<dbReference type="HAMAP" id="MF_00034">
    <property type="entry name" value="RuvC"/>
    <property type="match status" value="1"/>
</dbReference>
<evidence type="ECO:0000256" key="3">
    <source>
        <dbReference type="ARBA" id="ARBA00022722"/>
    </source>
</evidence>
<keyword evidence="2 12" id="KW-0963">Cytoplasm</keyword>
<dbReference type="Pfam" id="PF02075">
    <property type="entry name" value="RuvC"/>
    <property type="match status" value="1"/>
</dbReference>
<proteinExistence type="inferred from homology"/>
<evidence type="ECO:0000256" key="1">
    <source>
        <dbReference type="ARBA" id="ARBA00009518"/>
    </source>
</evidence>
<sequence length="185" mass="20186">MTRILAIDPGSRITGFGIIDVDVRGKIKYVNSGCIRLPDEALSIRLKNIYLNVQTLFSDYHPDEFAIEEVFLAKNANSALKLGQARGAAIVVAALNDLFIHEYSAKRVKQSVVGNGGADKLQVQQMVQLLLSLDKSPQADAADALAIALCHAHTRTAAGLEYGTGKRALRNSGKRWTELDVRKIK</sequence>
<dbReference type="PRINTS" id="PR00696">
    <property type="entry name" value="RSOLVASERUVC"/>
</dbReference>
<comment type="subunit">
    <text evidence="12">Homodimer which binds Holliday junction (HJ) DNA. The HJ becomes 2-fold symmetrical on binding to RuvC with unstacked arms; it has a different conformation from HJ DNA in complex with RuvA. In the full resolvosome a probable DNA-RuvA(4)-RuvB(12)-RuvC(2) complex forms which resolves the HJ.</text>
</comment>
<comment type="similarity">
    <text evidence="1 12">Belongs to the RuvC family.</text>
</comment>
<dbReference type="CDD" id="cd16962">
    <property type="entry name" value="RuvC"/>
    <property type="match status" value="1"/>
</dbReference>
<evidence type="ECO:0000256" key="7">
    <source>
        <dbReference type="ARBA" id="ARBA00022801"/>
    </source>
</evidence>
<dbReference type="Proteomes" id="UP001149719">
    <property type="component" value="Unassembled WGS sequence"/>
</dbReference>
<feature type="binding site" evidence="12">
    <location>
        <position position="140"/>
    </location>
    <ligand>
        <name>Mg(2+)</name>
        <dbReference type="ChEBI" id="CHEBI:18420"/>
        <label>1</label>
    </ligand>
</feature>
<evidence type="ECO:0000256" key="12">
    <source>
        <dbReference type="HAMAP-Rule" id="MF_00034"/>
    </source>
</evidence>
<evidence type="ECO:0000256" key="10">
    <source>
        <dbReference type="ARBA" id="ARBA00023172"/>
    </source>
</evidence>
<comment type="caution">
    <text evidence="14">The sequence shown here is derived from an EMBL/GenBank/DDBJ whole genome shotgun (WGS) entry which is preliminary data.</text>
</comment>
<comment type="catalytic activity">
    <reaction evidence="12">
        <text>Endonucleolytic cleavage at a junction such as a reciprocal single-stranded crossover between two homologous DNA duplexes (Holliday junction).</text>
        <dbReference type="EC" id="3.1.21.10"/>
    </reaction>
</comment>
<dbReference type="NCBIfam" id="TIGR00228">
    <property type="entry name" value="ruvC"/>
    <property type="match status" value="1"/>
</dbReference>
<organism evidence="14 15">
    <name type="scientific">Marinomonas phaeophyticola</name>
    <dbReference type="NCBI Taxonomy" id="3004091"/>
    <lineage>
        <taxon>Bacteria</taxon>
        <taxon>Pseudomonadati</taxon>
        <taxon>Pseudomonadota</taxon>
        <taxon>Gammaproteobacteria</taxon>
        <taxon>Oceanospirillales</taxon>
        <taxon>Oceanospirillaceae</taxon>
        <taxon>Marinomonas</taxon>
    </lineage>
</organism>
<gene>
    <name evidence="12 14" type="primary">ruvC</name>
    <name evidence="14" type="ORF">O1D97_00720</name>
</gene>
<keyword evidence="9 12" id="KW-0238">DNA-binding</keyword>
<evidence type="ECO:0000256" key="9">
    <source>
        <dbReference type="ARBA" id="ARBA00023125"/>
    </source>
</evidence>
<evidence type="ECO:0000256" key="13">
    <source>
        <dbReference type="NCBIfam" id="TIGR00228"/>
    </source>
</evidence>
<evidence type="ECO:0000256" key="11">
    <source>
        <dbReference type="ARBA" id="ARBA00023204"/>
    </source>
</evidence>
<comment type="function">
    <text evidence="12">The RuvA-RuvB-RuvC complex processes Holliday junction (HJ) DNA during genetic recombination and DNA repair. Endonuclease that resolves HJ intermediates. Cleaves cruciform DNA by making single-stranded nicks across the HJ at symmetrical positions within the homologous arms, yielding a 5'-phosphate and a 3'-hydroxyl group; requires a central core of homology in the junction. The consensus cleavage sequence is 5'-(A/T)TT(C/G)-3'. Cleavage occurs on the 3'-side of the TT dinucleotide at the point of strand exchange. HJ branch migration catalyzed by RuvA-RuvB allows RuvC to scan DNA until it finds its consensus sequence, where it cleaves and resolves the cruciform DNA.</text>
</comment>
<dbReference type="InterPro" id="IPR020563">
    <property type="entry name" value="X-over_junc_endoDNase_Mg_BS"/>
</dbReference>
<dbReference type="InterPro" id="IPR036397">
    <property type="entry name" value="RNaseH_sf"/>
</dbReference>
<dbReference type="SUPFAM" id="SSF53098">
    <property type="entry name" value="Ribonuclease H-like"/>
    <property type="match status" value="1"/>
</dbReference>
<evidence type="ECO:0000256" key="6">
    <source>
        <dbReference type="ARBA" id="ARBA00022763"/>
    </source>
</evidence>
<keyword evidence="10 12" id="KW-0233">DNA recombination</keyword>
<dbReference type="EMBL" id="JAPUBN010000006">
    <property type="protein sequence ID" value="MCZ2720200.1"/>
    <property type="molecule type" value="Genomic_DNA"/>
</dbReference>
<keyword evidence="8 12" id="KW-0460">Magnesium</keyword>
<dbReference type="Gene3D" id="3.30.420.10">
    <property type="entry name" value="Ribonuclease H-like superfamily/Ribonuclease H"/>
    <property type="match status" value="1"/>
</dbReference>
<protein>
    <recommendedName>
        <fullName evidence="12 13">Crossover junction endodeoxyribonuclease RuvC</fullName>
        <ecNumber evidence="12 13">3.1.21.10</ecNumber>
    </recommendedName>
    <alternativeName>
        <fullName evidence="12">Holliday junction nuclease RuvC</fullName>
    </alternativeName>
    <alternativeName>
        <fullName evidence="12">Holliday junction resolvase RuvC</fullName>
    </alternativeName>
</protein>
<feature type="active site" evidence="12">
    <location>
        <position position="8"/>
    </location>
</feature>
<dbReference type="RefSeq" id="WP_269121906.1">
    <property type="nucleotide sequence ID" value="NZ_JAPUBN010000006.1"/>
</dbReference>
<dbReference type="EC" id="3.1.21.10" evidence="12 13"/>
<keyword evidence="15" id="KW-1185">Reference proteome</keyword>
<keyword evidence="11 12" id="KW-0234">DNA repair</keyword>
<dbReference type="InterPro" id="IPR012337">
    <property type="entry name" value="RNaseH-like_sf"/>
</dbReference>
<evidence type="ECO:0000313" key="14">
    <source>
        <dbReference type="EMBL" id="MCZ2720200.1"/>
    </source>
</evidence>
<keyword evidence="4 12" id="KW-0479">Metal-binding</keyword>
<name>A0ABT4JPB4_9GAMM</name>
<evidence type="ECO:0000256" key="5">
    <source>
        <dbReference type="ARBA" id="ARBA00022759"/>
    </source>
</evidence>
<keyword evidence="5 12" id="KW-0255">Endonuclease</keyword>
<keyword evidence="7 12" id="KW-0378">Hydrolase</keyword>
<feature type="active site" evidence="12">
    <location>
        <position position="140"/>
    </location>
</feature>
<dbReference type="PROSITE" id="PS01321">
    <property type="entry name" value="RUVC"/>
    <property type="match status" value="1"/>
</dbReference>
<evidence type="ECO:0000313" key="15">
    <source>
        <dbReference type="Proteomes" id="UP001149719"/>
    </source>
</evidence>
<dbReference type="PANTHER" id="PTHR30194">
    <property type="entry name" value="CROSSOVER JUNCTION ENDODEOXYRIBONUCLEASE RUVC"/>
    <property type="match status" value="1"/>
</dbReference>
<evidence type="ECO:0000256" key="8">
    <source>
        <dbReference type="ARBA" id="ARBA00022842"/>
    </source>
</evidence>
<keyword evidence="3 12" id="KW-0540">Nuclease</keyword>
<evidence type="ECO:0000256" key="4">
    <source>
        <dbReference type="ARBA" id="ARBA00022723"/>
    </source>
</evidence>
<keyword evidence="6 12" id="KW-0227">DNA damage</keyword>
<comment type="cofactor">
    <cofactor evidence="12">
        <name>Mg(2+)</name>
        <dbReference type="ChEBI" id="CHEBI:18420"/>
    </cofactor>
    <text evidence="12">Binds 2 Mg(2+) ion per subunit.</text>
</comment>
<feature type="active site" evidence="12">
    <location>
        <position position="68"/>
    </location>
</feature>
<dbReference type="InterPro" id="IPR002176">
    <property type="entry name" value="X-over_junc_endoDNase_RuvC"/>
</dbReference>